<evidence type="ECO:0000256" key="1">
    <source>
        <dbReference type="SAM" id="MobiDB-lite"/>
    </source>
</evidence>
<dbReference type="InterPro" id="IPR011009">
    <property type="entry name" value="Kinase-like_dom_sf"/>
</dbReference>
<feature type="domain" description="Aminoglycoside phosphotransferase" evidence="2">
    <location>
        <begin position="145"/>
        <end position="341"/>
    </location>
</feature>
<dbReference type="Proteomes" id="UP001501295">
    <property type="component" value="Unassembled WGS sequence"/>
</dbReference>
<evidence type="ECO:0000259" key="2">
    <source>
        <dbReference type="Pfam" id="PF01636"/>
    </source>
</evidence>
<dbReference type="SUPFAM" id="SSF56112">
    <property type="entry name" value="Protein kinase-like (PK-like)"/>
    <property type="match status" value="1"/>
</dbReference>
<proteinExistence type="predicted"/>
<dbReference type="EMBL" id="BAABLM010000002">
    <property type="protein sequence ID" value="GAA4669570.1"/>
    <property type="molecule type" value="Genomic_DNA"/>
</dbReference>
<evidence type="ECO:0000313" key="3">
    <source>
        <dbReference type="EMBL" id="GAA4669570.1"/>
    </source>
</evidence>
<sequence length="435" mass="45850">MWPNSAAILPAAFDGTGVDVVSFRQHSVEPSGGGYLYGYEVDTRDEAGVVATVLTFVDTDPASVERSSRTVVDPASGDRVVVWAYPADPALPALQTVTYPESVTSILARLGLPGGSASGPVSPTAPPVLSVAAYRPGKRAVVRADVGGTTVFLKVVRPARAEPIAAQHRAFAERGLPVPPVLAVQPDGLLVLACASGVPAGTRVTEIAEGTGFVDNLVTLAQAIAGVELPQRAQSDALDNGDWHRRSLAESLPDAQDRIDRVYDEIDRRRATWSPDELQVVHGDLHLEQLFVDPEDPGRITGMLDIDTAGLGHPARDAGALIAHLVVTAQWHRGNGDLAAARACERIADDVVVAWTTRNPAIADRLAPTIASQLLAHAGGQATLGTEIGRTKAEQLIEAAEGTLWPRRFEPAAAERPLSDRDPASAPTVTFTPPV</sequence>
<reference evidence="4" key="1">
    <citation type="journal article" date="2019" name="Int. J. Syst. Evol. Microbiol.">
        <title>The Global Catalogue of Microorganisms (GCM) 10K type strain sequencing project: providing services to taxonomists for standard genome sequencing and annotation.</title>
        <authorList>
            <consortium name="The Broad Institute Genomics Platform"/>
            <consortium name="The Broad Institute Genome Sequencing Center for Infectious Disease"/>
            <person name="Wu L."/>
            <person name="Ma J."/>
        </authorList>
    </citation>
    <scope>NUCLEOTIDE SEQUENCE [LARGE SCALE GENOMIC DNA]</scope>
    <source>
        <strain evidence="4">JCM 18956</strain>
    </source>
</reference>
<dbReference type="RefSeq" id="WP_345374161.1">
    <property type="nucleotide sequence ID" value="NZ_BAABLM010000002.1"/>
</dbReference>
<evidence type="ECO:0000313" key="4">
    <source>
        <dbReference type="Proteomes" id="UP001501295"/>
    </source>
</evidence>
<accession>A0ABP8VRG9</accession>
<organism evidence="3 4">
    <name type="scientific">Frondihabitans cladoniiphilus</name>
    <dbReference type="NCBI Taxonomy" id="715785"/>
    <lineage>
        <taxon>Bacteria</taxon>
        <taxon>Bacillati</taxon>
        <taxon>Actinomycetota</taxon>
        <taxon>Actinomycetes</taxon>
        <taxon>Micrococcales</taxon>
        <taxon>Microbacteriaceae</taxon>
        <taxon>Frondihabitans</taxon>
    </lineage>
</organism>
<protein>
    <recommendedName>
        <fullName evidence="2">Aminoglycoside phosphotransferase domain-containing protein</fullName>
    </recommendedName>
</protein>
<name>A0ABP8VRG9_9MICO</name>
<gene>
    <name evidence="3" type="ORF">GCM10025780_11030</name>
</gene>
<keyword evidence="4" id="KW-1185">Reference proteome</keyword>
<feature type="region of interest" description="Disordered" evidence="1">
    <location>
        <begin position="413"/>
        <end position="435"/>
    </location>
</feature>
<comment type="caution">
    <text evidence="3">The sequence shown here is derived from an EMBL/GenBank/DDBJ whole genome shotgun (WGS) entry which is preliminary data.</text>
</comment>
<dbReference type="Gene3D" id="3.90.1200.10">
    <property type="match status" value="1"/>
</dbReference>
<dbReference type="InterPro" id="IPR002575">
    <property type="entry name" value="Aminoglycoside_PTrfase"/>
</dbReference>
<dbReference type="Pfam" id="PF01636">
    <property type="entry name" value="APH"/>
    <property type="match status" value="1"/>
</dbReference>